<dbReference type="SUPFAM" id="SSF50891">
    <property type="entry name" value="Cyclophilin-like"/>
    <property type="match status" value="1"/>
</dbReference>
<dbReference type="AlphaFoldDB" id="A0A0S7EJM9"/>
<name>A0A0S7EJM9_9TELE</name>
<dbReference type="InterPro" id="IPR029000">
    <property type="entry name" value="Cyclophilin-like_dom_sf"/>
</dbReference>
<evidence type="ECO:0000313" key="1">
    <source>
        <dbReference type="EMBL" id="JAO04732.1"/>
    </source>
</evidence>
<organism evidence="1">
    <name type="scientific">Poeciliopsis prolifica</name>
    <name type="common">blackstripe livebearer</name>
    <dbReference type="NCBI Taxonomy" id="188132"/>
    <lineage>
        <taxon>Eukaryota</taxon>
        <taxon>Metazoa</taxon>
        <taxon>Chordata</taxon>
        <taxon>Craniata</taxon>
        <taxon>Vertebrata</taxon>
        <taxon>Euteleostomi</taxon>
        <taxon>Actinopterygii</taxon>
        <taxon>Neopterygii</taxon>
        <taxon>Teleostei</taxon>
        <taxon>Neoteleostei</taxon>
        <taxon>Acanthomorphata</taxon>
        <taxon>Ovalentaria</taxon>
        <taxon>Atherinomorphae</taxon>
        <taxon>Cyprinodontiformes</taxon>
        <taxon>Poeciliidae</taxon>
        <taxon>Poeciliinae</taxon>
        <taxon>Poeciliopsis</taxon>
    </lineage>
</organism>
<reference evidence="1" key="1">
    <citation type="submission" date="2014-12" db="EMBL/GenBank/DDBJ databases">
        <title>Parallel Evolution in Life History Adaptation Evident in the Tissue-Specific Poeciliopsis prolifica transcriptome.</title>
        <authorList>
            <person name="Jue N.K."/>
            <person name="Foley R.J."/>
            <person name="Obergfell C."/>
            <person name="Reznick D.N."/>
            <person name="O'Neill R.J."/>
            <person name="O'Neill M.J."/>
        </authorList>
    </citation>
    <scope>NUCLEOTIDE SEQUENCE</scope>
</reference>
<dbReference type="EMBL" id="GBYX01476946">
    <property type="protein sequence ID" value="JAO04732.1"/>
    <property type="molecule type" value="Transcribed_RNA"/>
</dbReference>
<gene>
    <name evidence="1" type="primary">PPIF</name>
</gene>
<dbReference type="EMBL" id="GBYX01476947">
    <property type="protein sequence ID" value="JAO04731.1"/>
    <property type="molecule type" value="Transcribed_RNA"/>
</dbReference>
<dbReference type="Gene3D" id="2.40.100.10">
    <property type="entry name" value="Cyclophilin-like"/>
    <property type="match status" value="1"/>
</dbReference>
<proteinExistence type="predicted"/>
<protein>
    <submittedName>
        <fullName evidence="1">PPIF</fullName>
    </submittedName>
</protein>
<feature type="non-terminal residue" evidence="1">
    <location>
        <position position="1"/>
    </location>
</feature>
<accession>A0A0S7EJM9</accession>
<sequence>RWLLLCIQAAEYMLQIKNRLRFGPLGLAAARLVSSGPVKNPVVFLDIEADGEPLGKVIIELNADVVPKTAGIILKKHAKKKRRERSISYNCDVNLIVNRKFQIPVHRRTWLWL</sequence>